<protein>
    <submittedName>
        <fullName evidence="1">Uncharacterized protein</fullName>
    </submittedName>
</protein>
<gene>
    <name evidence="1" type="ORF">L1987_64910</name>
</gene>
<organism evidence="1 2">
    <name type="scientific">Smallanthus sonchifolius</name>
    <dbReference type="NCBI Taxonomy" id="185202"/>
    <lineage>
        <taxon>Eukaryota</taxon>
        <taxon>Viridiplantae</taxon>
        <taxon>Streptophyta</taxon>
        <taxon>Embryophyta</taxon>
        <taxon>Tracheophyta</taxon>
        <taxon>Spermatophyta</taxon>
        <taxon>Magnoliopsida</taxon>
        <taxon>eudicotyledons</taxon>
        <taxon>Gunneridae</taxon>
        <taxon>Pentapetalae</taxon>
        <taxon>asterids</taxon>
        <taxon>campanulids</taxon>
        <taxon>Asterales</taxon>
        <taxon>Asteraceae</taxon>
        <taxon>Asteroideae</taxon>
        <taxon>Heliantheae alliance</taxon>
        <taxon>Millerieae</taxon>
        <taxon>Smallanthus</taxon>
    </lineage>
</organism>
<name>A0ACB9BSX1_9ASTR</name>
<comment type="caution">
    <text evidence="1">The sequence shown here is derived from an EMBL/GenBank/DDBJ whole genome shotgun (WGS) entry which is preliminary data.</text>
</comment>
<keyword evidence="2" id="KW-1185">Reference proteome</keyword>
<dbReference type="Proteomes" id="UP001056120">
    <property type="component" value="Linkage Group LG22"/>
</dbReference>
<reference evidence="1 2" key="2">
    <citation type="journal article" date="2022" name="Mol. Ecol. Resour.">
        <title>The genomes of chicory, endive, great burdock and yacon provide insights into Asteraceae paleo-polyploidization history and plant inulin production.</title>
        <authorList>
            <person name="Fan W."/>
            <person name="Wang S."/>
            <person name="Wang H."/>
            <person name="Wang A."/>
            <person name="Jiang F."/>
            <person name="Liu H."/>
            <person name="Zhao H."/>
            <person name="Xu D."/>
            <person name="Zhang Y."/>
        </authorList>
    </citation>
    <scope>NUCLEOTIDE SEQUENCE [LARGE SCALE GENOMIC DNA]</scope>
    <source>
        <strain evidence="2">cv. Yunnan</strain>
        <tissue evidence="1">Leaves</tissue>
    </source>
</reference>
<sequence>MFTEEEVRDIGGFKLGVGVHVEVMYGCPSYCYGNVGFSCDEHFKYNTLYFPPYSSDVKVNVLTHIATVKPSSKQFNKINKLKRKYKRIRSNFMDTMLRTRKVKLKLKEAYVIGG</sequence>
<proteinExistence type="predicted"/>
<evidence type="ECO:0000313" key="1">
    <source>
        <dbReference type="EMBL" id="KAI3725134.1"/>
    </source>
</evidence>
<dbReference type="EMBL" id="CM042039">
    <property type="protein sequence ID" value="KAI3725134.1"/>
    <property type="molecule type" value="Genomic_DNA"/>
</dbReference>
<accession>A0ACB9BSX1</accession>
<evidence type="ECO:0000313" key="2">
    <source>
        <dbReference type="Proteomes" id="UP001056120"/>
    </source>
</evidence>
<reference evidence="2" key="1">
    <citation type="journal article" date="2022" name="Mol. Ecol. Resour.">
        <title>The genomes of chicory, endive, great burdock and yacon provide insights into Asteraceae palaeo-polyploidization history and plant inulin production.</title>
        <authorList>
            <person name="Fan W."/>
            <person name="Wang S."/>
            <person name="Wang H."/>
            <person name="Wang A."/>
            <person name="Jiang F."/>
            <person name="Liu H."/>
            <person name="Zhao H."/>
            <person name="Xu D."/>
            <person name="Zhang Y."/>
        </authorList>
    </citation>
    <scope>NUCLEOTIDE SEQUENCE [LARGE SCALE GENOMIC DNA]</scope>
    <source>
        <strain evidence="2">cv. Yunnan</strain>
    </source>
</reference>